<evidence type="ECO:0000313" key="4">
    <source>
        <dbReference type="EMBL" id="NOL45338.1"/>
    </source>
</evidence>
<evidence type="ECO:0000256" key="1">
    <source>
        <dbReference type="SAM" id="MobiDB-lite"/>
    </source>
</evidence>
<keyword evidence="2" id="KW-0472">Membrane</keyword>
<dbReference type="EMBL" id="JACHKF010000001">
    <property type="protein sequence ID" value="MBB6570478.1"/>
    <property type="molecule type" value="Genomic_DNA"/>
</dbReference>
<reference evidence="4 5" key="1">
    <citation type="submission" date="2020-05" db="EMBL/GenBank/DDBJ databases">
        <title>Genome sequence of Kribbella sandramycini ATCC 39419.</title>
        <authorList>
            <person name="Maclea K.S."/>
            <person name="Fair J.L."/>
        </authorList>
    </citation>
    <scope>NUCLEOTIDE SEQUENCE [LARGE SCALE GENOMIC DNA]</scope>
    <source>
        <strain evidence="4 5">ATCC 39419</strain>
    </source>
</reference>
<organism evidence="4 5">
    <name type="scientific">Kribbella sandramycini</name>
    <dbReference type="NCBI Taxonomy" id="60450"/>
    <lineage>
        <taxon>Bacteria</taxon>
        <taxon>Bacillati</taxon>
        <taxon>Actinomycetota</taxon>
        <taxon>Actinomycetes</taxon>
        <taxon>Propionibacteriales</taxon>
        <taxon>Kribbellaceae</taxon>
        <taxon>Kribbella</taxon>
    </lineage>
</organism>
<sequence>MGAALVIPILIITLAAVAYILWLVYASARPTASSAQDKPANETAPHREGNHISTTPPTQDHPR</sequence>
<dbReference type="AlphaFoldDB" id="A0A7Y4L6L8"/>
<gene>
    <name evidence="3" type="ORF">HNR71_006115</name>
    <name evidence="4" type="ORF">HPO96_34325</name>
</gene>
<name>A0A7Y4L6L8_9ACTN</name>
<dbReference type="Proteomes" id="UP000534306">
    <property type="component" value="Unassembled WGS sequence"/>
</dbReference>
<feature type="region of interest" description="Disordered" evidence="1">
    <location>
        <begin position="31"/>
        <end position="63"/>
    </location>
</feature>
<comment type="caution">
    <text evidence="4">The sequence shown here is derived from an EMBL/GenBank/DDBJ whole genome shotgun (WGS) entry which is preliminary data.</text>
</comment>
<evidence type="ECO:0000313" key="6">
    <source>
        <dbReference type="Proteomes" id="UP000553957"/>
    </source>
</evidence>
<reference evidence="3 6" key="2">
    <citation type="submission" date="2020-08" db="EMBL/GenBank/DDBJ databases">
        <title>Sequencing the genomes of 1000 actinobacteria strains.</title>
        <authorList>
            <person name="Klenk H.-P."/>
        </authorList>
    </citation>
    <scope>NUCLEOTIDE SEQUENCE [LARGE SCALE GENOMIC DNA]</scope>
    <source>
        <strain evidence="3 6">DSM 15626</strain>
    </source>
</reference>
<keyword evidence="5" id="KW-1185">Reference proteome</keyword>
<proteinExistence type="predicted"/>
<dbReference type="Proteomes" id="UP000553957">
    <property type="component" value="Unassembled WGS sequence"/>
</dbReference>
<evidence type="ECO:0000313" key="3">
    <source>
        <dbReference type="EMBL" id="MBB6570478.1"/>
    </source>
</evidence>
<accession>A0A7Y4L6L8</accession>
<evidence type="ECO:0000313" key="5">
    <source>
        <dbReference type="Proteomes" id="UP000534306"/>
    </source>
</evidence>
<feature type="transmembrane region" description="Helical" evidence="2">
    <location>
        <begin position="6"/>
        <end position="28"/>
    </location>
</feature>
<dbReference type="EMBL" id="JABJRC010000011">
    <property type="protein sequence ID" value="NOL45338.1"/>
    <property type="molecule type" value="Genomic_DNA"/>
</dbReference>
<evidence type="ECO:0000256" key="2">
    <source>
        <dbReference type="SAM" id="Phobius"/>
    </source>
</evidence>
<keyword evidence="2" id="KW-0812">Transmembrane</keyword>
<feature type="compositionally biased region" description="Polar residues" evidence="1">
    <location>
        <begin position="51"/>
        <end position="63"/>
    </location>
</feature>
<keyword evidence="2" id="KW-1133">Transmembrane helix</keyword>
<protein>
    <submittedName>
        <fullName evidence="3">Threonine/homoserine/homoserine lactone efflux protein</fullName>
    </submittedName>
</protein>
<dbReference type="RefSeq" id="WP_171678626.1">
    <property type="nucleotide sequence ID" value="NZ_BAAAGT010000017.1"/>
</dbReference>